<name>A0ABW5YLS5_9FLAO</name>
<evidence type="ECO:0008006" key="4">
    <source>
        <dbReference type="Google" id="ProtNLM"/>
    </source>
</evidence>
<keyword evidence="3" id="KW-1185">Reference proteome</keyword>
<organism evidence="2 3">
    <name type="scientific">Flavobacterium chuncheonense</name>
    <dbReference type="NCBI Taxonomy" id="2026653"/>
    <lineage>
        <taxon>Bacteria</taxon>
        <taxon>Pseudomonadati</taxon>
        <taxon>Bacteroidota</taxon>
        <taxon>Flavobacteriia</taxon>
        <taxon>Flavobacteriales</taxon>
        <taxon>Flavobacteriaceae</taxon>
        <taxon>Flavobacterium</taxon>
    </lineage>
</organism>
<evidence type="ECO:0000313" key="3">
    <source>
        <dbReference type="Proteomes" id="UP001597534"/>
    </source>
</evidence>
<sequence>MMITFTITGLICGFIGYFIGKSQQKPQIGISNLELETCKKEKRALEEQIAAYRQSEKSYQNLISTPTASHQPFDAEEAKSIFGKKIKENDLKVIEGIGPKIEELFTTSGIQSWKSLSETSVDRCREILMKAGERYAIHDPGTWPRQAKLAYEGKWHELKNWQDQLDGGREK</sequence>
<accession>A0ABW5YLS5</accession>
<evidence type="ECO:0000256" key="1">
    <source>
        <dbReference type="SAM" id="Coils"/>
    </source>
</evidence>
<keyword evidence="1" id="KW-0175">Coiled coil</keyword>
<reference evidence="3" key="1">
    <citation type="journal article" date="2019" name="Int. J. Syst. Evol. Microbiol.">
        <title>The Global Catalogue of Microorganisms (GCM) 10K type strain sequencing project: providing services to taxonomists for standard genome sequencing and annotation.</title>
        <authorList>
            <consortium name="The Broad Institute Genomics Platform"/>
            <consortium name="The Broad Institute Genome Sequencing Center for Infectious Disease"/>
            <person name="Wu L."/>
            <person name="Ma J."/>
        </authorList>
    </citation>
    <scope>NUCLEOTIDE SEQUENCE [LARGE SCALE GENOMIC DNA]</scope>
    <source>
        <strain evidence="3">KCTC 22671</strain>
    </source>
</reference>
<dbReference type="EMBL" id="JBHUPC010000013">
    <property type="protein sequence ID" value="MFD2891965.1"/>
    <property type="molecule type" value="Genomic_DNA"/>
</dbReference>
<evidence type="ECO:0000313" key="2">
    <source>
        <dbReference type="EMBL" id="MFD2891965.1"/>
    </source>
</evidence>
<dbReference type="RefSeq" id="WP_379811583.1">
    <property type="nucleotide sequence ID" value="NZ_JBHUPC010000013.1"/>
</dbReference>
<protein>
    <recommendedName>
        <fullName evidence="4">LSU ribosomal protein L21p</fullName>
    </recommendedName>
</protein>
<feature type="coiled-coil region" evidence="1">
    <location>
        <begin position="35"/>
        <end position="62"/>
    </location>
</feature>
<proteinExistence type="predicted"/>
<gene>
    <name evidence="2" type="ORF">ACFS5J_08080</name>
</gene>
<dbReference type="Proteomes" id="UP001597534">
    <property type="component" value="Unassembled WGS sequence"/>
</dbReference>
<comment type="caution">
    <text evidence="2">The sequence shown here is derived from an EMBL/GenBank/DDBJ whole genome shotgun (WGS) entry which is preliminary data.</text>
</comment>